<dbReference type="Proteomes" id="UP000184076">
    <property type="component" value="Unassembled WGS sequence"/>
</dbReference>
<dbReference type="InterPro" id="IPR014729">
    <property type="entry name" value="Rossmann-like_a/b/a_fold"/>
</dbReference>
<dbReference type="Gene3D" id="3.40.50.620">
    <property type="entry name" value="HUPs"/>
    <property type="match status" value="1"/>
</dbReference>
<proteinExistence type="predicted"/>
<dbReference type="RefSeq" id="WP_073040288.1">
    <property type="nucleotide sequence ID" value="NZ_FQVB01000027.1"/>
</dbReference>
<dbReference type="AlphaFoldDB" id="A0A1M5EJ52"/>
<dbReference type="STRING" id="1121391.SAMN02745206_02668"/>
<protein>
    <recommendedName>
        <fullName evidence="3">Universal stress protein family protein</fullName>
    </recommendedName>
</protein>
<evidence type="ECO:0000313" key="1">
    <source>
        <dbReference type="EMBL" id="SHF79227.1"/>
    </source>
</evidence>
<dbReference type="OrthoDB" id="5418016at2"/>
<keyword evidence="2" id="KW-1185">Reference proteome</keyword>
<sequence>MIRKALKGLLNAVGIGGGAQKGTRGVREALEACSQAVAFAEAGLESKTPSVDPREKAFEGKHVLVLGGEEGFSEEVMDYAVGFAARMGYRIAALSVFNVPLASTVDDRLYADMVLEFEGTAREAGDEFAARARDRGVALVHYIRLGNPDGAVKEICGQVGCVDFVISEPSLDEGTVAVDAGPVIPVYAMAAAA</sequence>
<reference evidence="2" key="1">
    <citation type="submission" date="2016-11" db="EMBL/GenBank/DDBJ databases">
        <authorList>
            <person name="Varghese N."/>
            <person name="Submissions S."/>
        </authorList>
    </citation>
    <scope>NUCLEOTIDE SEQUENCE [LARGE SCALE GENOMIC DNA]</scope>
    <source>
        <strain evidence="2">DSM 9756</strain>
    </source>
</reference>
<gene>
    <name evidence="1" type="ORF">SAMN02745206_02668</name>
</gene>
<accession>A0A1M5EJ52</accession>
<dbReference type="EMBL" id="FQVB01000027">
    <property type="protein sequence ID" value="SHF79227.1"/>
    <property type="molecule type" value="Genomic_DNA"/>
</dbReference>
<organism evidence="1 2">
    <name type="scientific">Desulfacinum infernum DSM 9756</name>
    <dbReference type="NCBI Taxonomy" id="1121391"/>
    <lineage>
        <taxon>Bacteria</taxon>
        <taxon>Pseudomonadati</taxon>
        <taxon>Thermodesulfobacteriota</taxon>
        <taxon>Syntrophobacteria</taxon>
        <taxon>Syntrophobacterales</taxon>
        <taxon>Syntrophobacteraceae</taxon>
        <taxon>Desulfacinum</taxon>
    </lineage>
</organism>
<evidence type="ECO:0000313" key="2">
    <source>
        <dbReference type="Proteomes" id="UP000184076"/>
    </source>
</evidence>
<evidence type="ECO:0008006" key="3">
    <source>
        <dbReference type="Google" id="ProtNLM"/>
    </source>
</evidence>
<dbReference type="SUPFAM" id="SSF52402">
    <property type="entry name" value="Adenine nucleotide alpha hydrolases-like"/>
    <property type="match status" value="1"/>
</dbReference>
<name>A0A1M5EJ52_9BACT</name>